<dbReference type="EMBL" id="JAUEDM010000001">
    <property type="protein sequence ID" value="KAK3330834.1"/>
    <property type="molecule type" value="Genomic_DNA"/>
</dbReference>
<organism evidence="1 2">
    <name type="scientific">Apodospora peruviana</name>
    <dbReference type="NCBI Taxonomy" id="516989"/>
    <lineage>
        <taxon>Eukaryota</taxon>
        <taxon>Fungi</taxon>
        <taxon>Dikarya</taxon>
        <taxon>Ascomycota</taxon>
        <taxon>Pezizomycotina</taxon>
        <taxon>Sordariomycetes</taxon>
        <taxon>Sordariomycetidae</taxon>
        <taxon>Sordariales</taxon>
        <taxon>Lasiosphaeriaceae</taxon>
        <taxon>Apodospora</taxon>
    </lineage>
</organism>
<reference evidence="1" key="2">
    <citation type="submission" date="2023-06" db="EMBL/GenBank/DDBJ databases">
        <authorList>
            <consortium name="Lawrence Berkeley National Laboratory"/>
            <person name="Haridas S."/>
            <person name="Hensen N."/>
            <person name="Bonometti L."/>
            <person name="Westerberg I."/>
            <person name="Brannstrom I.O."/>
            <person name="Guillou S."/>
            <person name="Cros-Aarteil S."/>
            <person name="Calhoun S."/>
            <person name="Kuo A."/>
            <person name="Mondo S."/>
            <person name="Pangilinan J."/>
            <person name="Riley R."/>
            <person name="Labutti K."/>
            <person name="Andreopoulos B."/>
            <person name="Lipzen A."/>
            <person name="Chen C."/>
            <person name="Yanf M."/>
            <person name="Daum C."/>
            <person name="Ng V."/>
            <person name="Clum A."/>
            <person name="Steindorff A."/>
            <person name="Ohm R."/>
            <person name="Martin F."/>
            <person name="Silar P."/>
            <person name="Natvig D."/>
            <person name="Lalanne C."/>
            <person name="Gautier V."/>
            <person name="Ament-Velasquez S.L."/>
            <person name="Kruys A."/>
            <person name="Hutchinson M.I."/>
            <person name="Powell A.J."/>
            <person name="Barry K."/>
            <person name="Miller A.N."/>
            <person name="Grigoriev I.V."/>
            <person name="Debuchy R."/>
            <person name="Gladieux P."/>
            <person name="Thoren M.H."/>
            <person name="Johannesson H."/>
        </authorList>
    </citation>
    <scope>NUCLEOTIDE SEQUENCE</scope>
    <source>
        <strain evidence="1">CBS 118394</strain>
    </source>
</reference>
<gene>
    <name evidence="1" type="ORF">B0H66DRAFT_544991</name>
</gene>
<reference evidence="1" key="1">
    <citation type="journal article" date="2023" name="Mol. Phylogenet. Evol.">
        <title>Genome-scale phylogeny and comparative genomics of the fungal order Sordariales.</title>
        <authorList>
            <person name="Hensen N."/>
            <person name="Bonometti L."/>
            <person name="Westerberg I."/>
            <person name="Brannstrom I.O."/>
            <person name="Guillou S."/>
            <person name="Cros-Aarteil S."/>
            <person name="Calhoun S."/>
            <person name="Haridas S."/>
            <person name="Kuo A."/>
            <person name="Mondo S."/>
            <person name="Pangilinan J."/>
            <person name="Riley R."/>
            <person name="LaButti K."/>
            <person name="Andreopoulos B."/>
            <person name="Lipzen A."/>
            <person name="Chen C."/>
            <person name="Yan M."/>
            <person name="Daum C."/>
            <person name="Ng V."/>
            <person name="Clum A."/>
            <person name="Steindorff A."/>
            <person name="Ohm R.A."/>
            <person name="Martin F."/>
            <person name="Silar P."/>
            <person name="Natvig D.O."/>
            <person name="Lalanne C."/>
            <person name="Gautier V."/>
            <person name="Ament-Velasquez S.L."/>
            <person name="Kruys A."/>
            <person name="Hutchinson M.I."/>
            <person name="Powell A.J."/>
            <person name="Barry K."/>
            <person name="Miller A.N."/>
            <person name="Grigoriev I.V."/>
            <person name="Debuchy R."/>
            <person name="Gladieux P."/>
            <person name="Hiltunen Thoren M."/>
            <person name="Johannesson H."/>
        </authorList>
    </citation>
    <scope>NUCLEOTIDE SEQUENCE</scope>
    <source>
        <strain evidence="1">CBS 118394</strain>
    </source>
</reference>
<evidence type="ECO:0000313" key="1">
    <source>
        <dbReference type="EMBL" id="KAK3330834.1"/>
    </source>
</evidence>
<evidence type="ECO:0000313" key="2">
    <source>
        <dbReference type="Proteomes" id="UP001283341"/>
    </source>
</evidence>
<keyword evidence="2" id="KW-1185">Reference proteome</keyword>
<comment type="caution">
    <text evidence="1">The sequence shown here is derived from an EMBL/GenBank/DDBJ whole genome shotgun (WGS) entry which is preliminary data.</text>
</comment>
<accession>A0AAE0IT83</accession>
<protein>
    <submittedName>
        <fullName evidence="1">Uncharacterized protein</fullName>
    </submittedName>
</protein>
<name>A0AAE0IT83_9PEZI</name>
<sequence length="86" mass="9587">MVPSLRILGLPFAVQTTKSLLIHNALGPTRSTSAAATSVRNHRPRSSCEPWGCWVGPPATVLPVFWGNPYRQHMFVAWKKEFPLFA</sequence>
<dbReference type="AlphaFoldDB" id="A0AAE0IT83"/>
<proteinExistence type="predicted"/>
<dbReference type="Proteomes" id="UP001283341">
    <property type="component" value="Unassembled WGS sequence"/>
</dbReference>